<sequence>MRSILINITLGFILPWIFGVFLYKRASKIVIIIYPISSVVSSFINTIGFHLEFWSFTPLIEDNSTISALPFDLGLYPLTACLVIYFIHFRTLNPIVSLLIFSALLTGLEYIGLLIHKVEYDHGWNIGWTFVSYVIAATAAYGYYVFAKKHGIDFESNTKNRI</sequence>
<keyword evidence="1" id="KW-0812">Transmembrane</keyword>
<evidence type="ECO:0000256" key="1">
    <source>
        <dbReference type="SAM" id="Phobius"/>
    </source>
</evidence>
<gene>
    <name evidence="2" type="ORF">M5X19_04990</name>
</gene>
<feature type="transmembrane region" description="Helical" evidence="1">
    <location>
        <begin position="127"/>
        <end position="146"/>
    </location>
</feature>
<evidence type="ECO:0000313" key="3">
    <source>
        <dbReference type="Proteomes" id="UP001527099"/>
    </source>
</evidence>
<dbReference type="NCBIfam" id="NF041644">
    <property type="entry name" value="CBO0543_fam"/>
    <property type="match status" value="1"/>
</dbReference>
<evidence type="ECO:0000313" key="2">
    <source>
        <dbReference type="EMBL" id="MCY9692267.1"/>
    </source>
</evidence>
<comment type="caution">
    <text evidence="2">The sequence shown here is derived from an EMBL/GenBank/DDBJ whole genome shotgun (WGS) entry which is preliminary data.</text>
</comment>
<dbReference type="InterPro" id="IPR048147">
    <property type="entry name" value="CBO0543-like"/>
</dbReference>
<dbReference type="Proteomes" id="UP001527099">
    <property type="component" value="Unassembled WGS sequence"/>
</dbReference>
<dbReference type="RefSeq" id="WP_268613858.1">
    <property type="nucleotide sequence ID" value="NZ_JAMDMX010000011.1"/>
</dbReference>
<feature type="transmembrane region" description="Helical" evidence="1">
    <location>
        <begin position="69"/>
        <end position="88"/>
    </location>
</feature>
<feature type="transmembrane region" description="Helical" evidence="1">
    <location>
        <begin position="30"/>
        <end position="49"/>
    </location>
</feature>
<accession>A0ABT4G7V0</accession>
<feature type="transmembrane region" description="Helical" evidence="1">
    <location>
        <begin position="6"/>
        <end position="23"/>
    </location>
</feature>
<organism evidence="2 3">
    <name type="scientific">Paenibacillus alginolyticus</name>
    <dbReference type="NCBI Taxonomy" id="59839"/>
    <lineage>
        <taxon>Bacteria</taxon>
        <taxon>Bacillati</taxon>
        <taxon>Bacillota</taxon>
        <taxon>Bacilli</taxon>
        <taxon>Bacillales</taxon>
        <taxon>Paenibacillaceae</taxon>
        <taxon>Paenibacillus</taxon>
    </lineage>
</organism>
<name>A0ABT4G7V0_9BACL</name>
<keyword evidence="1" id="KW-0472">Membrane</keyword>
<feature type="transmembrane region" description="Helical" evidence="1">
    <location>
        <begin position="95"/>
        <end position="115"/>
    </location>
</feature>
<dbReference type="EMBL" id="JAMDMX010000011">
    <property type="protein sequence ID" value="MCY9692267.1"/>
    <property type="molecule type" value="Genomic_DNA"/>
</dbReference>
<keyword evidence="3" id="KW-1185">Reference proteome</keyword>
<keyword evidence="1" id="KW-1133">Transmembrane helix</keyword>
<reference evidence="2 3" key="1">
    <citation type="submission" date="2022-05" db="EMBL/GenBank/DDBJ databases">
        <title>Genome Sequencing of Bee-Associated Microbes.</title>
        <authorList>
            <person name="Dunlap C."/>
        </authorList>
    </citation>
    <scope>NUCLEOTIDE SEQUENCE [LARGE SCALE GENOMIC DNA]</scope>
    <source>
        <strain evidence="2 3">NRRL B-14421</strain>
    </source>
</reference>
<protein>
    <submittedName>
        <fullName evidence="2">Uncharacterized protein</fullName>
    </submittedName>
</protein>
<proteinExistence type="predicted"/>